<dbReference type="GeneID" id="37025136"/>
<feature type="signal peptide" evidence="1">
    <location>
        <begin position="1"/>
        <end position="30"/>
    </location>
</feature>
<accession>A0A316UMN6</accession>
<keyword evidence="3" id="KW-1185">Reference proteome</keyword>
<evidence type="ECO:0000313" key="3">
    <source>
        <dbReference type="Proteomes" id="UP000245884"/>
    </source>
</evidence>
<reference evidence="2 3" key="1">
    <citation type="journal article" date="2018" name="Mol. Biol. Evol.">
        <title>Broad Genomic Sampling Reveals a Smut Pathogenic Ancestry of the Fungal Clade Ustilaginomycotina.</title>
        <authorList>
            <person name="Kijpornyongpan T."/>
            <person name="Mondo S.J."/>
            <person name="Barry K."/>
            <person name="Sandor L."/>
            <person name="Lee J."/>
            <person name="Lipzen A."/>
            <person name="Pangilinan J."/>
            <person name="LaButti K."/>
            <person name="Hainaut M."/>
            <person name="Henrissat B."/>
            <person name="Grigoriev I.V."/>
            <person name="Spatafora J.W."/>
            <person name="Aime M.C."/>
        </authorList>
    </citation>
    <scope>NUCLEOTIDE SEQUENCE [LARGE SCALE GENOMIC DNA]</scope>
    <source>
        <strain evidence="2 3">MCA 5214</strain>
    </source>
</reference>
<proteinExistence type="predicted"/>
<protein>
    <submittedName>
        <fullName evidence="2">Uncharacterized protein</fullName>
    </submittedName>
</protein>
<evidence type="ECO:0000256" key="1">
    <source>
        <dbReference type="SAM" id="SignalP"/>
    </source>
</evidence>
<keyword evidence="1" id="KW-0732">Signal</keyword>
<feature type="chain" id="PRO_5016258803" evidence="1">
    <location>
        <begin position="31"/>
        <end position="177"/>
    </location>
</feature>
<dbReference type="Proteomes" id="UP000245884">
    <property type="component" value="Unassembled WGS sequence"/>
</dbReference>
<name>A0A316UMN6_9BASI</name>
<organism evidence="2 3">
    <name type="scientific">Jaminaea rosea</name>
    <dbReference type="NCBI Taxonomy" id="1569628"/>
    <lineage>
        <taxon>Eukaryota</taxon>
        <taxon>Fungi</taxon>
        <taxon>Dikarya</taxon>
        <taxon>Basidiomycota</taxon>
        <taxon>Ustilaginomycotina</taxon>
        <taxon>Exobasidiomycetes</taxon>
        <taxon>Microstromatales</taxon>
        <taxon>Microstromatales incertae sedis</taxon>
        <taxon>Jaminaea</taxon>
    </lineage>
</organism>
<sequence>MISRAREHRSARRCTWSFLLLKIAARLCLDCPPSVCPTLIEPGSVCAASYSHLSRESEPAPVVDGVGASGGEGQCAERGRGVMHDGEVDLDSTRGDEDLVEDRDQSFKEEQQRRTCRNADNLWPADYLPALVPARFSISVGVTRQHRSLKSDCNRRRHCGLVPSSLALAEPCLNDSR</sequence>
<dbReference type="EMBL" id="KZ819681">
    <property type="protein sequence ID" value="PWN24435.1"/>
    <property type="molecule type" value="Genomic_DNA"/>
</dbReference>
<dbReference type="AlphaFoldDB" id="A0A316UMN6"/>
<gene>
    <name evidence="2" type="ORF">BDZ90DRAFT_124058</name>
</gene>
<evidence type="ECO:0000313" key="2">
    <source>
        <dbReference type="EMBL" id="PWN24435.1"/>
    </source>
</evidence>
<dbReference type="RefSeq" id="XP_025359047.1">
    <property type="nucleotide sequence ID" value="XM_025503313.1"/>
</dbReference>